<accession>A0A1F8CIT4</accession>
<dbReference type="PRINTS" id="PR01243">
    <property type="entry name" value="NUCDPKINASE"/>
</dbReference>
<comment type="similarity">
    <text evidence="2 6 7">Belongs to the NDK family.</text>
</comment>
<feature type="domain" description="Nucleoside diphosphate kinase-like" evidence="8">
    <location>
        <begin position="1"/>
        <end position="182"/>
    </location>
</feature>
<gene>
    <name evidence="9" type="ORF">A2188_02410</name>
</gene>
<protein>
    <recommendedName>
        <fullName evidence="3">nucleoside-diphosphate kinase</fullName>
        <ecNumber evidence="3">2.7.4.6</ecNumber>
    </recommendedName>
</protein>
<evidence type="ECO:0000256" key="3">
    <source>
        <dbReference type="ARBA" id="ARBA00012966"/>
    </source>
</evidence>
<organism evidence="9 10">
    <name type="scientific">Candidatus Woesebacteria bacterium RIFOXYA1_FULL_43_9</name>
    <dbReference type="NCBI Taxonomy" id="1802534"/>
    <lineage>
        <taxon>Bacteria</taxon>
        <taxon>Candidatus Woeseibacteriota</taxon>
    </lineage>
</organism>
<dbReference type="AlphaFoldDB" id="A0A1F8CIT4"/>
<dbReference type="GO" id="GO:0006228">
    <property type="term" value="P:UTP biosynthetic process"/>
    <property type="evidence" value="ECO:0007669"/>
    <property type="project" value="InterPro"/>
</dbReference>
<dbReference type="EC" id="2.7.4.6" evidence="3"/>
<dbReference type="GO" id="GO:0006241">
    <property type="term" value="P:CTP biosynthetic process"/>
    <property type="evidence" value="ECO:0007669"/>
    <property type="project" value="InterPro"/>
</dbReference>
<dbReference type="InterPro" id="IPR036850">
    <property type="entry name" value="NDK-like_dom_sf"/>
</dbReference>
<comment type="caution">
    <text evidence="6">Lacks conserved residue(s) required for the propagation of feature annotation.</text>
</comment>
<reference evidence="9 10" key="1">
    <citation type="journal article" date="2016" name="Nat. Commun.">
        <title>Thousands of microbial genomes shed light on interconnected biogeochemical processes in an aquifer system.</title>
        <authorList>
            <person name="Anantharaman K."/>
            <person name="Brown C.T."/>
            <person name="Hug L.A."/>
            <person name="Sharon I."/>
            <person name="Castelle C.J."/>
            <person name="Probst A.J."/>
            <person name="Thomas B.C."/>
            <person name="Singh A."/>
            <person name="Wilkins M.J."/>
            <person name="Karaoz U."/>
            <person name="Brodie E.L."/>
            <person name="Williams K.H."/>
            <person name="Hubbard S.S."/>
            <person name="Banfield J.F."/>
        </authorList>
    </citation>
    <scope>NUCLEOTIDE SEQUENCE [LARGE SCALE GENOMIC DNA]</scope>
</reference>
<proteinExistence type="inferred from homology"/>
<dbReference type="GO" id="GO:0006183">
    <property type="term" value="P:GTP biosynthetic process"/>
    <property type="evidence" value="ECO:0007669"/>
    <property type="project" value="InterPro"/>
</dbReference>
<name>A0A1F8CIT4_9BACT</name>
<dbReference type="Pfam" id="PF00334">
    <property type="entry name" value="NDK"/>
    <property type="match status" value="2"/>
</dbReference>
<dbReference type="Gene3D" id="3.30.70.141">
    <property type="entry name" value="Nucleoside diphosphate kinase-like domain"/>
    <property type="match status" value="1"/>
</dbReference>
<comment type="caution">
    <text evidence="9">The sequence shown here is derived from an EMBL/GenBank/DDBJ whole genome shotgun (WGS) entry which is preliminary data.</text>
</comment>
<evidence type="ECO:0000256" key="5">
    <source>
        <dbReference type="ARBA" id="ARBA00022777"/>
    </source>
</evidence>
<evidence type="ECO:0000256" key="1">
    <source>
        <dbReference type="ARBA" id="ARBA00001946"/>
    </source>
</evidence>
<dbReference type="InterPro" id="IPR001564">
    <property type="entry name" value="Nucleoside_diP_kinase"/>
</dbReference>
<comment type="cofactor">
    <cofactor evidence="1">
        <name>Mg(2+)</name>
        <dbReference type="ChEBI" id="CHEBI:18420"/>
    </cofactor>
</comment>
<dbReference type="SMART" id="SM00562">
    <property type="entry name" value="NDK"/>
    <property type="match status" value="1"/>
</dbReference>
<dbReference type="InterPro" id="IPR034907">
    <property type="entry name" value="NDK-like_dom"/>
</dbReference>
<evidence type="ECO:0000256" key="4">
    <source>
        <dbReference type="ARBA" id="ARBA00022679"/>
    </source>
</evidence>
<evidence type="ECO:0000259" key="8">
    <source>
        <dbReference type="SMART" id="SM00562"/>
    </source>
</evidence>
<keyword evidence="4" id="KW-0808">Transferase</keyword>
<evidence type="ECO:0000256" key="2">
    <source>
        <dbReference type="ARBA" id="ARBA00008142"/>
    </source>
</evidence>
<sequence>MQKTVVLVKPDGVKRALVGEIISRFERVGLKIVAMKMVWVDKEHVKKHYPVGRTEWIKSIGERALQTYEEYGRDPGEDLDNMDPMEIGKKMADWLVMFLSEGPVVAVLLEGDNAISTVRKMVGHTFGDKAVPGTIRGDFTSERGYGAYMKKRAGHNLVHASGNSEEAKYEEELWFHKEEIYKYKRVDEDIF</sequence>
<dbReference type="SUPFAM" id="SSF54919">
    <property type="entry name" value="Nucleoside diphosphate kinase, NDK"/>
    <property type="match status" value="1"/>
</dbReference>
<evidence type="ECO:0000256" key="7">
    <source>
        <dbReference type="RuleBase" id="RU004011"/>
    </source>
</evidence>
<evidence type="ECO:0000313" key="10">
    <source>
        <dbReference type="Proteomes" id="UP000179241"/>
    </source>
</evidence>
<dbReference type="EMBL" id="MGHU01000061">
    <property type="protein sequence ID" value="OGM76220.1"/>
    <property type="molecule type" value="Genomic_DNA"/>
</dbReference>
<dbReference type="GO" id="GO:0004550">
    <property type="term" value="F:nucleoside diphosphate kinase activity"/>
    <property type="evidence" value="ECO:0007669"/>
    <property type="project" value="UniProtKB-EC"/>
</dbReference>
<dbReference type="PROSITE" id="PS51374">
    <property type="entry name" value="NDPK_LIKE"/>
    <property type="match status" value="1"/>
</dbReference>
<dbReference type="Proteomes" id="UP000179241">
    <property type="component" value="Unassembled WGS sequence"/>
</dbReference>
<dbReference type="PANTHER" id="PTHR11349">
    <property type="entry name" value="NUCLEOSIDE DIPHOSPHATE KINASE"/>
    <property type="match status" value="1"/>
</dbReference>
<evidence type="ECO:0000313" key="9">
    <source>
        <dbReference type="EMBL" id="OGM76220.1"/>
    </source>
</evidence>
<evidence type="ECO:0000256" key="6">
    <source>
        <dbReference type="PROSITE-ProRule" id="PRU00706"/>
    </source>
</evidence>
<keyword evidence="5" id="KW-0418">Kinase</keyword>